<protein>
    <recommendedName>
        <fullName evidence="1">GAG-pre-integrase domain-containing protein</fullName>
    </recommendedName>
</protein>
<evidence type="ECO:0000313" key="2">
    <source>
        <dbReference type="EMBL" id="GAA0147784.1"/>
    </source>
</evidence>
<name>A0AAV3P8E9_LITER</name>
<keyword evidence="3" id="KW-1185">Reference proteome</keyword>
<gene>
    <name evidence="2" type="ORF">LIER_07400</name>
</gene>
<dbReference type="Proteomes" id="UP001454036">
    <property type="component" value="Unassembled WGS sequence"/>
</dbReference>
<proteinExistence type="predicted"/>
<dbReference type="InterPro" id="IPR025724">
    <property type="entry name" value="GAG-pre-integrase_dom"/>
</dbReference>
<dbReference type="Pfam" id="PF13976">
    <property type="entry name" value="gag_pre-integrs"/>
    <property type="match status" value="1"/>
</dbReference>
<dbReference type="AlphaFoldDB" id="A0AAV3P8E9"/>
<sequence>MSNEKLDLTTMNLDELIGNLATFEMSLDEGEPSKKKEIALKASSEAECPNYLKKQSKNYSSILSDDESEDGQDDQISNLVAFTGVLGPTVTVNSEDEEDMTDEEVLENYKLLYTKWMELTLVYTKVVAERKKLKIEDEKLRKLGVDQDQEIHHLKAQVNPLNKGLKMMNSSTNIVEEIFGVGKDVGDSTGIDMHEVRSADNCYLWSSVKALTSKKGEDAELWHKKLGHTNYRNIQQIMSKDVVRGIPPLDVKNKACGEC</sequence>
<feature type="domain" description="GAG-pre-integrase" evidence="1">
    <location>
        <begin position="208"/>
        <end position="259"/>
    </location>
</feature>
<organism evidence="2 3">
    <name type="scientific">Lithospermum erythrorhizon</name>
    <name type="common">Purple gromwell</name>
    <name type="synonym">Lithospermum officinale var. erythrorhizon</name>
    <dbReference type="NCBI Taxonomy" id="34254"/>
    <lineage>
        <taxon>Eukaryota</taxon>
        <taxon>Viridiplantae</taxon>
        <taxon>Streptophyta</taxon>
        <taxon>Embryophyta</taxon>
        <taxon>Tracheophyta</taxon>
        <taxon>Spermatophyta</taxon>
        <taxon>Magnoliopsida</taxon>
        <taxon>eudicotyledons</taxon>
        <taxon>Gunneridae</taxon>
        <taxon>Pentapetalae</taxon>
        <taxon>asterids</taxon>
        <taxon>lamiids</taxon>
        <taxon>Boraginales</taxon>
        <taxon>Boraginaceae</taxon>
        <taxon>Boraginoideae</taxon>
        <taxon>Lithospermeae</taxon>
        <taxon>Lithospermum</taxon>
    </lineage>
</organism>
<dbReference type="EMBL" id="BAABME010001137">
    <property type="protein sequence ID" value="GAA0147784.1"/>
    <property type="molecule type" value="Genomic_DNA"/>
</dbReference>
<accession>A0AAV3P8E9</accession>
<evidence type="ECO:0000313" key="3">
    <source>
        <dbReference type="Proteomes" id="UP001454036"/>
    </source>
</evidence>
<comment type="caution">
    <text evidence="2">The sequence shown here is derived from an EMBL/GenBank/DDBJ whole genome shotgun (WGS) entry which is preliminary data.</text>
</comment>
<evidence type="ECO:0000259" key="1">
    <source>
        <dbReference type="Pfam" id="PF13976"/>
    </source>
</evidence>
<reference evidence="2 3" key="1">
    <citation type="submission" date="2024-01" db="EMBL/GenBank/DDBJ databases">
        <title>The complete chloroplast genome sequence of Lithospermum erythrorhizon: insights into the phylogenetic relationship among Boraginaceae species and the maternal lineages of purple gromwells.</title>
        <authorList>
            <person name="Okada T."/>
            <person name="Watanabe K."/>
        </authorList>
    </citation>
    <scope>NUCLEOTIDE SEQUENCE [LARGE SCALE GENOMIC DNA]</scope>
</reference>